<evidence type="ECO:0000313" key="1">
    <source>
        <dbReference type="EMBL" id="MBX38173.1"/>
    </source>
</evidence>
<accession>A0A2P2N6U2</accession>
<protein>
    <submittedName>
        <fullName evidence="1">Uncharacterized protein</fullName>
    </submittedName>
</protein>
<dbReference type="EMBL" id="GGEC01057689">
    <property type="protein sequence ID" value="MBX38173.1"/>
    <property type="molecule type" value="Transcribed_RNA"/>
</dbReference>
<sequence length="45" mass="4983">MHGVNSCCMHGESSVNPKQAYLFSGFVFYINQDIRTTGTKFLVGP</sequence>
<organism evidence="1">
    <name type="scientific">Rhizophora mucronata</name>
    <name type="common">Asiatic mangrove</name>
    <dbReference type="NCBI Taxonomy" id="61149"/>
    <lineage>
        <taxon>Eukaryota</taxon>
        <taxon>Viridiplantae</taxon>
        <taxon>Streptophyta</taxon>
        <taxon>Embryophyta</taxon>
        <taxon>Tracheophyta</taxon>
        <taxon>Spermatophyta</taxon>
        <taxon>Magnoliopsida</taxon>
        <taxon>eudicotyledons</taxon>
        <taxon>Gunneridae</taxon>
        <taxon>Pentapetalae</taxon>
        <taxon>rosids</taxon>
        <taxon>fabids</taxon>
        <taxon>Malpighiales</taxon>
        <taxon>Rhizophoraceae</taxon>
        <taxon>Rhizophora</taxon>
    </lineage>
</organism>
<dbReference type="AlphaFoldDB" id="A0A2P2N6U2"/>
<reference evidence="1" key="1">
    <citation type="submission" date="2018-02" db="EMBL/GenBank/DDBJ databases">
        <title>Rhizophora mucronata_Transcriptome.</title>
        <authorList>
            <person name="Meera S.P."/>
            <person name="Sreeshan A."/>
            <person name="Augustine A."/>
        </authorList>
    </citation>
    <scope>NUCLEOTIDE SEQUENCE</scope>
    <source>
        <tissue evidence="1">Leaf</tissue>
    </source>
</reference>
<name>A0A2P2N6U2_RHIMU</name>
<proteinExistence type="predicted"/>